<accession>A0ACA9KW18</accession>
<evidence type="ECO:0000313" key="1">
    <source>
        <dbReference type="EMBL" id="CAG8496836.1"/>
    </source>
</evidence>
<dbReference type="Proteomes" id="UP000789525">
    <property type="component" value="Unassembled WGS sequence"/>
</dbReference>
<keyword evidence="2" id="KW-1185">Reference proteome</keyword>
<dbReference type="EMBL" id="CAJVPT010003523">
    <property type="protein sequence ID" value="CAG8496836.1"/>
    <property type="molecule type" value="Genomic_DNA"/>
</dbReference>
<name>A0ACA9KW18_9GLOM</name>
<evidence type="ECO:0000313" key="2">
    <source>
        <dbReference type="Proteomes" id="UP000789525"/>
    </source>
</evidence>
<proteinExistence type="predicted"/>
<organism evidence="1 2">
    <name type="scientific">Acaulospora colombiana</name>
    <dbReference type="NCBI Taxonomy" id="27376"/>
    <lineage>
        <taxon>Eukaryota</taxon>
        <taxon>Fungi</taxon>
        <taxon>Fungi incertae sedis</taxon>
        <taxon>Mucoromycota</taxon>
        <taxon>Glomeromycotina</taxon>
        <taxon>Glomeromycetes</taxon>
        <taxon>Diversisporales</taxon>
        <taxon>Acaulosporaceae</taxon>
        <taxon>Acaulospora</taxon>
    </lineage>
</organism>
<gene>
    <name evidence="1" type="ORF">ACOLOM_LOCUS2620</name>
</gene>
<reference evidence="1" key="1">
    <citation type="submission" date="2021-06" db="EMBL/GenBank/DDBJ databases">
        <authorList>
            <person name="Kallberg Y."/>
            <person name="Tangrot J."/>
            <person name="Rosling A."/>
        </authorList>
    </citation>
    <scope>NUCLEOTIDE SEQUENCE</scope>
    <source>
        <strain evidence="1">CL356</strain>
    </source>
</reference>
<comment type="caution">
    <text evidence="1">The sequence shown here is derived from an EMBL/GenBank/DDBJ whole genome shotgun (WGS) entry which is preliminary data.</text>
</comment>
<sequence>MTKHPSSVRLNAEKRDETLALSATSLQQTAAEKEAIKSERVKTEAKLEGRSPDTFAKTYNEREDKSTGSGLVISARKNENRLSKESGKGSSSLDERYIDEDMELCVSDSGNSISPRGSQLLDDLDDTMIKITNDRDKKYLGRIAEEDEVRPSNFKSGYIIHDAVKIQSRVNELRNSDFDSTSFVSSTTETEISTFNDTESSTSGGTNEPESPLNLSIPNSKEIQRRKNSFGRTTLGRNNSGRSNPGRSIFSVLSNSSLRSSTSISPKNSTRGSLSEPETEYPPTSPSKADKILGRTKLSSLSLRKNRSKSTTISDERSLLSLYLGYDPGLSSPESGEKPSKVGKILGLTAVEEKILLDKPPTGKIKRPRGTSGFQVVSNSGTGENGFELSGIPLSPDERSRIMKAGKILGWDEVNSKPRISGSTPVSSFNNSLVHKGYMAKYKNAKFLSKSWKRRYFILTENTLYCFKSHESLASPIDNFELTSETAVYVSDSFTGRDWVLEVNKGQKPWYLQADNVGDMKKWMIELKRVIKSCCKENSEELSGASVDPIKETIEDDSTISTKTRISPVQSIAETDLMDGVDVTIDQVSLPPPPRPSMVTSLPPPPRPRSAQNSSYPSSPQLYDVNEFIGPLELEPPLRPSSPVETLSPPRTRYGQNMLTLHYERPAHMRQQSGSISSVNTFMESRRSPPSSPESQRSNRPASSTIRQSIPIIMPSWISSPNSTPSLSSPVSTSLVPPPRSPPRPPPRIRSSIARSGQRTISPPPLRVASLVSDSRLSSIGPPPSIPLPLPPPRPITITPSHNRQPIPPPRVSQTHNDSLRDKTLRTQSVAPRVSLSPNSKVSLRPKSPPPRFSSVTYSPLPPPSRPPNLPLPPVPESPPVRKDGYIITNPKSKVTLMPPSESVEFPDDDDLDPDYADEVEASRRRSQKTEGSVSSSDTTFFSISDVSNDVGDDVTQLPASGLTFVMVEETLGDGELVLDLQYVQNGKGNNRFVNEKFEDDEPITNSDYGTIMPVDMT</sequence>
<protein>
    <submittedName>
        <fullName evidence="1">2294_t:CDS:1</fullName>
    </submittedName>
</protein>